<dbReference type="GO" id="GO:0009897">
    <property type="term" value="C:external side of plasma membrane"/>
    <property type="evidence" value="ECO:0000318"/>
    <property type="project" value="GO_Central"/>
</dbReference>
<evidence type="ECO:0000256" key="1">
    <source>
        <dbReference type="SAM" id="SignalP"/>
    </source>
</evidence>
<gene>
    <name evidence="3" type="ORF">CELE_F52E1.2</name>
    <name evidence="3 5" type="ORF">F52E1.2</name>
</gene>
<dbReference type="PhylomeDB" id="Q20665"/>
<dbReference type="PANTHER" id="PTHR22803">
    <property type="entry name" value="MANNOSE, PHOSPHOLIPASE, LECTIN RECEPTOR RELATED"/>
    <property type="match status" value="1"/>
</dbReference>
<dbReference type="GO" id="GO:0030246">
    <property type="term" value="F:carbohydrate binding"/>
    <property type="evidence" value="ECO:0000318"/>
    <property type="project" value="GO_Central"/>
</dbReference>
<dbReference type="SMART" id="SM00034">
    <property type="entry name" value="CLECT"/>
    <property type="match status" value="1"/>
</dbReference>
<dbReference type="Reactome" id="R-CEL-1236978">
    <property type="pathway name" value="Cross-presentation of soluble exogenous antigens (endosomes)"/>
</dbReference>
<dbReference type="Pfam" id="PF00059">
    <property type="entry name" value="Lectin_C"/>
    <property type="match status" value="1"/>
</dbReference>
<dbReference type="FunCoup" id="Q20665">
    <property type="interactions" value="41"/>
</dbReference>
<dbReference type="InterPro" id="IPR016186">
    <property type="entry name" value="C-type_lectin-like/link_sf"/>
</dbReference>
<keyword evidence="4" id="KW-1185">Reference proteome</keyword>
<dbReference type="Reactome" id="R-CEL-6798695">
    <property type="pathway name" value="Neutrophil degranulation"/>
</dbReference>
<evidence type="ECO:0000313" key="5">
    <source>
        <dbReference type="WormBase" id="F52E1.2"/>
    </source>
</evidence>
<dbReference type="GeneID" id="186111"/>
<dbReference type="SMR" id="Q20665"/>
<dbReference type="KEGG" id="cel:CELE_F52E1.2"/>
<evidence type="ECO:0000259" key="2">
    <source>
        <dbReference type="PROSITE" id="PS50041"/>
    </source>
</evidence>
<dbReference type="HOGENOM" id="CLU_116887_0_0_1"/>
<dbReference type="OrthoDB" id="5877620at2759"/>
<proteinExistence type="predicted"/>
<dbReference type="Proteomes" id="UP000001940">
    <property type="component" value="Chromosome V"/>
</dbReference>
<dbReference type="InParanoid" id="Q20665"/>
<accession>Q20665</accession>
<feature type="signal peptide" evidence="1">
    <location>
        <begin position="1"/>
        <end position="18"/>
    </location>
</feature>
<keyword evidence="1" id="KW-0732">Signal</keyword>
<dbReference type="InterPro" id="IPR050111">
    <property type="entry name" value="C-type_lectin/snaclec_domain"/>
</dbReference>
<dbReference type="PROSITE" id="PS50041">
    <property type="entry name" value="C_TYPE_LECTIN_2"/>
    <property type="match status" value="1"/>
</dbReference>
<dbReference type="Bgee" id="WBGene00018692">
    <property type="expression patterns" value="Expressed in larva and 2 other cell types or tissues"/>
</dbReference>
<dbReference type="EMBL" id="BX284605">
    <property type="protein sequence ID" value="CCD70803.1"/>
    <property type="molecule type" value="Genomic_DNA"/>
</dbReference>
<dbReference type="STRING" id="6239.F52E1.2.1"/>
<dbReference type="AGR" id="WB:WBGene00018692"/>
<evidence type="ECO:0000313" key="3">
    <source>
        <dbReference type="EMBL" id="CCD70803.1"/>
    </source>
</evidence>
<dbReference type="DIP" id="DIP-25474N"/>
<dbReference type="eggNOG" id="KOG4297">
    <property type="taxonomic scope" value="Eukaryota"/>
</dbReference>
<dbReference type="SUPFAM" id="SSF56436">
    <property type="entry name" value="C-type lectin-like"/>
    <property type="match status" value="1"/>
</dbReference>
<dbReference type="PaxDb" id="6239-F52E1.2"/>
<dbReference type="Reactome" id="R-CEL-446203">
    <property type="pathway name" value="Asparagine N-linked glycosylation"/>
</dbReference>
<dbReference type="PIR" id="E89130">
    <property type="entry name" value="E89130"/>
</dbReference>
<dbReference type="CDD" id="cd00037">
    <property type="entry name" value="CLECT"/>
    <property type="match status" value="1"/>
</dbReference>
<dbReference type="RefSeq" id="NP_505170.2">
    <property type="nucleotide sequence ID" value="NM_072769.4"/>
</dbReference>
<dbReference type="Reactome" id="R-CEL-5621480">
    <property type="pathway name" value="Dectin-2 family"/>
</dbReference>
<organism evidence="3 4">
    <name type="scientific">Caenorhabditis elegans</name>
    <dbReference type="NCBI Taxonomy" id="6239"/>
    <lineage>
        <taxon>Eukaryota</taxon>
        <taxon>Metazoa</taxon>
        <taxon>Ecdysozoa</taxon>
        <taxon>Nematoda</taxon>
        <taxon>Chromadorea</taxon>
        <taxon>Rhabditida</taxon>
        <taxon>Rhabditina</taxon>
        <taxon>Rhabditomorpha</taxon>
        <taxon>Rhabditoidea</taxon>
        <taxon>Rhabditidae</taxon>
        <taxon>Peloderinae</taxon>
        <taxon>Caenorhabditis</taxon>
    </lineage>
</organism>
<dbReference type="GO" id="GO:0038187">
    <property type="term" value="F:pattern recognition receptor activity"/>
    <property type="evidence" value="ECO:0000318"/>
    <property type="project" value="GO_Central"/>
</dbReference>
<feature type="chain" id="PRO_5004199280" evidence="1">
    <location>
        <begin position="19"/>
        <end position="204"/>
    </location>
</feature>
<dbReference type="GO" id="GO:0006955">
    <property type="term" value="P:immune response"/>
    <property type="evidence" value="ECO:0000318"/>
    <property type="project" value="GO_Central"/>
</dbReference>
<sequence length="204" mass="21843">MPTSLAFLIVLLVSTVNSLDLNDIKKIKTNPTTISTTTLLTTTTPEYVTFTIVDPGAMLIDCPGGCPTGWQYLNSKCYKKFDAAVTYAGATSACAAQGAELVTIDSFDENDALRKAFDTNALVDETKETWIGLKSLSGAWQWADGSSATYTNWAPSQPSSNGLCVQMITDSLSNATYKYQRGGWKTYGCGKTSASYICEKGASA</sequence>
<dbReference type="InterPro" id="IPR001304">
    <property type="entry name" value="C-type_lectin-like"/>
</dbReference>
<dbReference type="UCSC" id="F52E1.2">
    <property type="organism name" value="c. elegans"/>
</dbReference>
<name>Q20665_CAEEL</name>
<dbReference type="WormBase" id="F52E1.2">
    <property type="protein sequence ID" value="CE35320"/>
    <property type="gene ID" value="WBGene00018692"/>
</dbReference>
<protein>
    <submittedName>
        <fullName evidence="3">C-type lectin domain-containing protein</fullName>
    </submittedName>
</protein>
<reference evidence="3 4" key="1">
    <citation type="journal article" date="1998" name="Science">
        <title>Genome sequence of the nematode C. elegans: a platform for investigating biology.</title>
        <authorList>
            <consortium name="The C. elegans sequencing consortium"/>
            <person name="Sulson J.E."/>
            <person name="Waterston R."/>
        </authorList>
    </citation>
    <scope>NUCLEOTIDE SEQUENCE [LARGE SCALE GENOMIC DNA]</scope>
    <source>
        <strain evidence="3 4">Bristol N2</strain>
    </source>
</reference>
<dbReference type="CTD" id="186111"/>
<dbReference type="AlphaFoldDB" id="Q20665"/>
<dbReference type="OMA" id="ICERDAN"/>
<feature type="domain" description="C-type lectin" evidence="2">
    <location>
        <begin position="73"/>
        <end position="189"/>
    </location>
</feature>
<dbReference type="InterPro" id="IPR016187">
    <property type="entry name" value="CTDL_fold"/>
</dbReference>
<dbReference type="Gene3D" id="3.10.100.10">
    <property type="entry name" value="Mannose-Binding Protein A, subunit A"/>
    <property type="match status" value="1"/>
</dbReference>
<evidence type="ECO:0000313" key="4">
    <source>
        <dbReference type="Proteomes" id="UP000001940"/>
    </source>
</evidence>